<sequence>MTLKILSGGAANGLVNACTADFTTATGHDISGDYGAVGAMRDRITGGEPVDLVILTRKIIDDLAHAGMVRPDSVTDLGNVVTGVGVREGSEVPDVSTAYGLRAALAGASSLYVPDTQRATAGIHVAGVIARLGLEAEMADRLRTFPNGQTAMATMVADAQDGAIGCTQVTEILNTPGVVYAGDLPEAFALSTVYTAAVAQDAEQPEAASTLIRLLSDPGAADLRRRVGFT</sequence>
<protein>
    <submittedName>
        <fullName evidence="1">Molybdate ABC transporter substrate-binding protein</fullName>
    </submittedName>
</protein>
<gene>
    <name evidence="1" type="ORF">DKT77_02195</name>
</gene>
<dbReference type="Proteomes" id="UP000245680">
    <property type="component" value="Unassembled WGS sequence"/>
</dbReference>
<dbReference type="PANTHER" id="PTHR30632:SF11">
    <property type="entry name" value="BLR4797 PROTEIN"/>
    <property type="match status" value="1"/>
</dbReference>
<dbReference type="AlphaFoldDB" id="A0A2V2LSA0"/>
<name>A0A2V2LSA0_9RHOB</name>
<dbReference type="Gene3D" id="3.40.190.10">
    <property type="entry name" value="Periplasmic binding protein-like II"/>
    <property type="match status" value="2"/>
</dbReference>
<dbReference type="RefSeq" id="WP_109810110.1">
    <property type="nucleotide sequence ID" value="NZ_QGKU01000006.1"/>
</dbReference>
<keyword evidence="2" id="KW-1185">Reference proteome</keyword>
<dbReference type="Pfam" id="PF13531">
    <property type="entry name" value="SBP_bac_11"/>
    <property type="match status" value="1"/>
</dbReference>
<accession>A0A2V2LSA0</accession>
<dbReference type="PANTHER" id="PTHR30632">
    <property type="entry name" value="MOLYBDATE-BINDING PERIPLASMIC PROTEIN"/>
    <property type="match status" value="1"/>
</dbReference>
<evidence type="ECO:0000313" key="1">
    <source>
        <dbReference type="EMBL" id="PWR04323.1"/>
    </source>
</evidence>
<evidence type="ECO:0000313" key="2">
    <source>
        <dbReference type="Proteomes" id="UP000245680"/>
    </source>
</evidence>
<dbReference type="GO" id="GO:0030973">
    <property type="term" value="F:molybdate ion binding"/>
    <property type="evidence" value="ECO:0007669"/>
    <property type="project" value="TreeGrafter"/>
</dbReference>
<dbReference type="EMBL" id="QGKU01000006">
    <property type="protein sequence ID" value="PWR04323.1"/>
    <property type="molecule type" value="Genomic_DNA"/>
</dbReference>
<reference evidence="1 2" key="1">
    <citation type="submission" date="2018-05" db="EMBL/GenBank/DDBJ databases">
        <title>Rhodobacteraceae gen. nov., sp. nov. isolated from sea water.</title>
        <authorList>
            <person name="Ren Y."/>
        </authorList>
    </citation>
    <scope>NUCLEOTIDE SEQUENCE [LARGE SCALE GENOMIC DNA]</scope>
    <source>
        <strain evidence="1 2">TG-679</strain>
    </source>
</reference>
<organism evidence="1 2">
    <name type="scientific">Meridianimarinicoccus roseus</name>
    <dbReference type="NCBI Taxonomy" id="2072018"/>
    <lineage>
        <taxon>Bacteria</taxon>
        <taxon>Pseudomonadati</taxon>
        <taxon>Pseudomonadota</taxon>
        <taxon>Alphaproteobacteria</taxon>
        <taxon>Rhodobacterales</taxon>
        <taxon>Paracoccaceae</taxon>
        <taxon>Meridianimarinicoccus</taxon>
    </lineage>
</organism>
<proteinExistence type="predicted"/>
<dbReference type="SUPFAM" id="SSF53850">
    <property type="entry name" value="Periplasmic binding protein-like II"/>
    <property type="match status" value="1"/>
</dbReference>
<comment type="caution">
    <text evidence="1">The sequence shown here is derived from an EMBL/GenBank/DDBJ whole genome shotgun (WGS) entry which is preliminary data.</text>
</comment>
<dbReference type="OrthoDB" id="7255945at2"/>
<dbReference type="GO" id="GO:0015689">
    <property type="term" value="P:molybdate ion transport"/>
    <property type="evidence" value="ECO:0007669"/>
    <property type="project" value="TreeGrafter"/>
</dbReference>
<dbReference type="InterPro" id="IPR050682">
    <property type="entry name" value="ModA/WtpA"/>
</dbReference>